<keyword evidence="4" id="KW-1185">Reference proteome</keyword>
<dbReference type="CDD" id="cd00009">
    <property type="entry name" value="AAA"/>
    <property type="match status" value="1"/>
</dbReference>
<dbReference type="InterPro" id="IPR027417">
    <property type="entry name" value="P-loop_NTPase"/>
</dbReference>
<name>A0A248JWY1_9PROT</name>
<evidence type="ECO:0000259" key="2">
    <source>
        <dbReference type="SMART" id="SM00382"/>
    </source>
</evidence>
<feature type="compositionally biased region" description="Basic and acidic residues" evidence="1">
    <location>
        <begin position="289"/>
        <end position="302"/>
    </location>
</feature>
<evidence type="ECO:0000313" key="4">
    <source>
        <dbReference type="Proteomes" id="UP000197153"/>
    </source>
</evidence>
<feature type="domain" description="AAA+ ATPase" evidence="2">
    <location>
        <begin position="45"/>
        <end position="176"/>
    </location>
</feature>
<dbReference type="SUPFAM" id="SSF52540">
    <property type="entry name" value="P-loop containing nucleoside triphosphate hydrolases"/>
    <property type="match status" value="1"/>
</dbReference>
<gene>
    <name evidence="3" type="ORF">Y958_20505</name>
</gene>
<feature type="compositionally biased region" description="Basic and acidic residues" evidence="1">
    <location>
        <begin position="320"/>
        <end position="330"/>
    </location>
</feature>
<dbReference type="KEGG" id="nao:Y958_20505"/>
<sequence>MSNMDREERLERFRNIVKIAIDLPKQAQIKQWIRNAIDIGCCGKEARSLTLLGPTGTGKSTLLKEIVDEYPAEQRDRYLYHPVLYVEIPPQSTLKALAIAILKALGDVPSNRSVSEYTHIVTRTLARAAPKLLILDEIQHIVSAGNKRANAYASGDLIKSILNAAVCPVILAGQPEGAEVVDTNSQSERRNGWSERLEPFDWFKQADRDIYQSFLYMYEERMGLPAPSNLFDDDMAFRLWIASDGLIGKTTKWLQMAAEMALVERSSPLPCLSQELLAEAFERGQVRAERRQPNPFRSDKHSLKVLPAPTTEKLSLPRPRKTDQALKELL</sequence>
<evidence type="ECO:0000313" key="3">
    <source>
        <dbReference type="EMBL" id="ASG23215.1"/>
    </source>
</evidence>
<proteinExistence type="predicted"/>
<dbReference type="Gene3D" id="3.40.50.300">
    <property type="entry name" value="P-loop containing nucleotide triphosphate hydrolases"/>
    <property type="match status" value="1"/>
</dbReference>
<reference evidence="3 4" key="1">
    <citation type="submission" date="2017-06" db="EMBL/GenBank/DDBJ databases">
        <title>Complete genome sequence of Nitrospirillum amazonense strain CBAmC, an endophytic nitrogen-fixing and plant growth-promoting bacterium, isolated from sugarcane.</title>
        <authorList>
            <person name="Schwab S."/>
            <person name="dos Santos Teixeira K.R."/>
            <person name="Simoes Araujo J.L."/>
            <person name="Soares Vidal M."/>
            <person name="Borges de Freitas H.R."/>
            <person name="Rivello Crivelaro A.L."/>
            <person name="Bueno de Camargo Nunes A."/>
            <person name="dos Santos C.M."/>
            <person name="Palmeira da Silva Rosa D."/>
            <person name="da Silva Padilha D."/>
            <person name="da Silva E."/>
            <person name="Araujo Terra L."/>
            <person name="Soares Mendes V."/>
            <person name="Farinelli L."/>
            <person name="Magalhaes Cruz L."/>
            <person name="Baldani J.I."/>
        </authorList>
    </citation>
    <scope>NUCLEOTIDE SEQUENCE [LARGE SCALE GENOMIC DNA]</scope>
    <source>
        <strain evidence="3 4">CBAmC</strain>
    </source>
</reference>
<dbReference type="InterPro" id="IPR008868">
    <property type="entry name" value="TniB"/>
</dbReference>
<dbReference type="Proteomes" id="UP000197153">
    <property type="component" value="Chromosome 2"/>
</dbReference>
<evidence type="ECO:0000256" key="1">
    <source>
        <dbReference type="SAM" id="MobiDB-lite"/>
    </source>
</evidence>
<dbReference type="InterPro" id="IPR003593">
    <property type="entry name" value="AAA+_ATPase"/>
</dbReference>
<dbReference type="AlphaFoldDB" id="A0A248JWY1"/>
<dbReference type="Pfam" id="PF05621">
    <property type="entry name" value="TniB"/>
    <property type="match status" value="1"/>
</dbReference>
<organism evidence="3 4">
    <name type="scientific">Nitrospirillum viridazoti CBAmc</name>
    <dbReference type="NCBI Taxonomy" id="1441467"/>
    <lineage>
        <taxon>Bacteria</taxon>
        <taxon>Pseudomonadati</taxon>
        <taxon>Pseudomonadota</taxon>
        <taxon>Alphaproteobacteria</taxon>
        <taxon>Rhodospirillales</taxon>
        <taxon>Azospirillaceae</taxon>
        <taxon>Nitrospirillum</taxon>
        <taxon>Nitrospirillum viridazoti</taxon>
    </lineage>
</organism>
<accession>A0A248JWY1</accession>
<dbReference type="SMART" id="SM00382">
    <property type="entry name" value="AAA"/>
    <property type="match status" value="1"/>
</dbReference>
<protein>
    <recommendedName>
        <fullName evidence="2">AAA+ ATPase domain-containing protein</fullName>
    </recommendedName>
</protein>
<dbReference type="EMBL" id="CP022111">
    <property type="protein sequence ID" value="ASG23215.1"/>
    <property type="molecule type" value="Genomic_DNA"/>
</dbReference>
<feature type="region of interest" description="Disordered" evidence="1">
    <location>
        <begin position="289"/>
        <end position="330"/>
    </location>
</feature>